<dbReference type="AlphaFoldDB" id="G2H0Z1"/>
<gene>
    <name evidence="2" type="ORF">Rin_00017270</name>
</gene>
<feature type="domain" description="DUF4158" evidence="1">
    <location>
        <begin position="5"/>
        <end position="172"/>
    </location>
</feature>
<accession>G2H0Z1</accession>
<dbReference type="Proteomes" id="UP000004116">
    <property type="component" value="Unassembled WGS sequence"/>
</dbReference>
<keyword evidence="3" id="KW-1185">Reference proteome</keyword>
<dbReference type="OrthoDB" id="5292689at2"/>
<name>G2H0Z1_9ENTR</name>
<dbReference type="InterPro" id="IPR025296">
    <property type="entry name" value="DUF4158"/>
</dbReference>
<sequence length="409" mass="46460">MPVSFLTLAQREHYDRYPNALSTIELARYFYLNDDDLELIASKRRDVNRLGYALQLTTVRFLGTFLEDPTAVPQTVIHTLAQQVKVTDSTCLSAYLESEQRWRHTAEIRVRYNYREFTDKGVRFQLGRWLCAMCWTGTDRPSILFDHARAWLIGNKVLLPGVTVLERFIAEIRARMETRLWALLGQSVNADQRSRLEDLLTIADNGRQSWFDKLRQGPVRISAPALIKALERIETVRSLGIVLPTASTIPQSRLASLARFARVAKVTAINRLSPARRMATLVAFIHCLEATAQDDALDVLDMLLRDLFSRAEQADRKTRLRTLRDLDKAAKILAEACGMLLDPVLPDDAVRAQINTTIGHDTLMQAFNSVNALTRPPDDVFYVELKKKQGTVSRFLSKLLSIITFNTSI</sequence>
<evidence type="ECO:0000313" key="2">
    <source>
        <dbReference type="EMBL" id="EGY28336.1"/>
    </source>
</evidence>
<proteinExistence type="predicted"/>
<dbReference type="Pfam" id="PF13700">
    <property type="entry name" value="DUF4158"/>
    <property type="match status" value="1"/>
</dbReference>
<evidence type="ECO:0000259" key="1">
    <source>
        <dbReference type="Pfam" id="PF13700"/>
    </source>
</evidence>
<dbReference type="PATRIC" id="fig|1005043.3.peg.1596"/>
<comment type="caution">
    <text evidence="2">The sequence shown here is derived from an EMBL/GenBank/DDBJ whole genome shotgun (WGS) entry which is preliminary data.</text>
</comment>
<reference evidence="2 3" key="1">
    <citation type="journal article" date="2012" name="Genome Res.">
        <title>Genomic basis of endosymbiont-conferred protection against an insect parasitoid.</title>
        <authorList>
            <person name="Hansen A.K."/>
            <person name="Vorburger C."/>
            <person name="Moran N.A."/>
        </authorList>
    </citation>
    <scope>NUCLEOTIDE SEQUENCE [LARGE SCALE GENOMIC DNA]</scope>
    <source>
        <strain evidence="3">R5.15</strain>
    </source>
</reference>
<dbReference type="EMBL" id="AGCA01000409">
    <property type="protein sequence ID" value="EGY28336.1"/>
    <property type="molecule type" value="Genomic_DNA"/>
</dbReference>
<evidence type="ECO:0000313" key="3">
    <source>
        <dbReference type="Proteomes" id="UP000004116"/>
    </source>
</evidence>
<organism evidence="2 3">
    <name type="scientific">Candidatus Regiella insecticola 5.15</name>
    <dbReference type="NCBI Taxonomy" id="1005043"/>
    <lineage>
        <taxon>Bacteria</taxon>
        <taxon>Pseudomonadati</taxon>
        <taxon>Pseudomonadota</taxon>
        <taxon>Gammaproteobacteria</taxon>
        <taxon>Enterobacterales</taxon>
        <taxon>Enterobacteriaceae</taxon>
        <taxon>aphid secondary symbionts</taxon>
        <taxon>Candidatus Regiella</taxon>
    </lineage>
</organism>
<protein>
    <submittedName>
        <fullName evidence="2">Transposase</fullName>
    </submittedName>
</protein>